<evidence type="ECO:0000313" key="2">
    <source>
        <dbReference type="EMBL" id="MFD2562139.1"/>
    </source>
</evidence>
<sequence length="850" mass="100249">MIISKKNILKFLFVCVAICNLSFKAFGQNDTIWYDQKWQESSKENAAFYRPPSVKNGDLYVIKDYYINGQLQMVGTSTEKDKAIWEGKVTWYQKDGKVQQAFTYKNNRLDGEFITYYKDQKLIAQYKDGRFFSGKTNFINKNSQTFREKKDSIIREVIYDKDLNGTRYEIYKKITKDYPKETGVKYYGNEGEYLGTSSIDSETGRYQGVFVYYYKNPLRVRKIVDHKYKGGRVKATYYPNGGIRERFIDKPEPKMEYYDQKGTLISTVGIGDPNKTWDFRDGKRVQFYSDSKPEEMHLIDFIEEFDVEGNITYAEFYHKNQQIQSKVFYEDKYKKEVISFDKSGNQIARVTFKNYAPFQGTLLDKFKSKVYEQGKLIKETNFYPDTTIPFSVFENKKAVFYNKNGDVLGEITSKSNSFLSEEDGTRYYIDFEGRIIRTATYVKGTKTYEKEYRHYKEDTTKTGIKERFYEGYNIIKEVSFYHDTPKKRSELFYKNGNKVREVFYDRTGKEVATYDYEQKDGTLFTYFYDTDVVDEYQEFAKGRLIKSIKYKKKYKRNADETESYVLIEDLDINTEAVFYNEEGTVIAKLVFKDKKPYEGVGYDYKSRTYYTFKDGKKNGSYKKMGYNQKVLEEGFYINDLRQAAFITYDFYGNKTVVKNYKNDKLEGETIYYNEKGEVVSKLVYKNDLPFEGKAIGRDEEIWYEQGTITKKIKTTENQVIVTNYMTVDTQEVIVYTSNKKNKIYLYTLKNYKLHGDVIRYDLKGNLLHKAKFDKGILKSGAVLVKENSYRSQDYTKLLIHKKEETISIECYNKDGEVVLEVKEKANSYGEYTSINKLGFYFNNIEAKLLL</sequence>
<comment type="caution">
    <text evidence="2">The sequence shown here is derived from an EMBL/GenBank/DDBJ whole genome shotgun (WGS) entry which is preliminary data.</text>
</comment>
<name>A0ABW5LE70_9FLAO</name>
<feature type="signal peptide" evidence="1">
    <location>
        <begin position="1"/>
        <end position="27"/>
    </location>
</feature>
<keyword evidence="3" id="KW-1185">Reference proteome</keyword>
<evidence type="ECO:0000313" key="3">
    <source>
        <dbReference type="Proteomes" id="UP001597319"/>
    </source>
</evidence>
<dbReference type="Gene3D" id="3.90.930.1">
    <property type="match status" value="2"/>
</dbReference>
<dbReference type="EMBL" id="JBHULE010000008">
    <property type="protein sequence ID" value="MFD2562139.1"/>
    <property type="molecule type" value="Genomic_DNA"/>
</dbReference>
<keyword evidence="1" id="KW-0732">Signal</keyword>
<dbReference type="Proteomes" id="UP001597319">
    <property type="component" value="Unassembled WGS sequence"/>
</dbReference>
<dbReference type="RefSeq" id="WP_378290470.1">
    <property type="nucleotide sequence ID" value="NZ_JBHULE010000008.1"/>
</dbReference>
<dbReference type="Gene3D" id="2.20.110.10">
    <property type="entry name" value="Histone H3 K4-specific methyltransferase SET7/9 N-terminal domain"/>
    <property type="match status" value="1"/>
</dbReference>
<accession>A0ABW5LE70</accession>
<feature type="chain" id="PRO_5047305924" evidence="1">
    <location>
        <begin position="28"/>
        <end position="850"/>
    </location>
</feature>
<gene>
    <name evidence="2" type="ORF">ACFSR1_05620</name>
</gene>
<organism evidence="2 3">
    <name type="scientific">Aquimarina rubra</name>
    <dbReference type="NCBI Taxonomy" id="1920033"/>
    <lineage>
        <taxon>Bacteria</taxon>
        <taxon>Pseudomonadati</taxon>
        <taxon>Bacteroidota</taxon>
        <taxon>Flavobacteriia</taxon>
        <taxon>Flavobacteriales</taxon>
        <taxon>Flavobacteriaceae</taxon>
        <taxon>Aquimarina</taxon>
    </lineage>
</organism>
<proteinExistence type="predicted"/>
<protein>
    <submittedName>
        <fullName evidence="2">Toxin-antitoxin system YwqK family antitoxin</fullName>
    </submittedName>
</protein>
<dbReference type="SUPFAM" id="SSF82185">
    <property type="entry name" value="Histone H3 K4-specific methyltransferase SET7/9 N-terminal domain"/>
    <property type="match status" value="2"/>
</dbReference>
<evidence type="ECO:0000256" key="1">
    <source>
        <dbReference type="SAM" id="SignalP"/>
    </source>
</evidence>
<reference evidence="3" key="1">
    <citation type="journal article" date="2019" name="Int. J. Syst. Evol. Microbiol.">
        <title>The Global Catalogue of Microorganisms (GCM) 10K type strain sequencing project: providing services to taxonomists for standard genome sequencing and annotation.</title>
        <authorList>
            <consortium name="The Broad Institute Genomics Platform"/>
            <consortium name="The Broad Institute Genome Sequencing Center for Infectious Disease"/>
            <person name="Wu L."/>
            <person name="Ma J."/>
        </authorList>
    </citation>
    <scope>NUCLEOTIDE SEQUENCE [LARGE SCALE GENOMIC DNA]</scope>
    <source>
        <strain evidence="3">KCTC 52274</strain>
    </source>
</reference>